<dbReference type="EMBL" id="BNJF01000004">
    <property type="protein sequence ID" value="GHO48839.1"/>
    <property type="molecule type" value="Genomic_DNA"/>
</dbReference>
<keyword evidence="5" id="KW-0967">Endosome</keyword>
<gene>
    <name evidence="12" type="ORF">KSX_70020</name>
</gene>
<sequence>MYELEAILHQTALLKRGLLLEYLTLGWNVIGVILVILAAYTARSVALAGFGLDSLIEIFASVVVVWQLTGVNLKRERMALRLIGIAFVLLVIYIVGQLLYTFLIGLHPITSVSGLIWIAATFIAMLLLAFGKRVTGQKLQNEVLLTEGRVTLVDAYLAGAVLLGLLLNVLFGWWWADPLASLVIIYYGVREAIHAFHESQVAGQESETQSTTQD</sequence>
<keyword evidence="4 11" id="KW-0812">Transmembrane</keyword>
<comment type="similarity">
    <text evidence="3">Belongs to the TMEM163 family.</text>
</comment>
<dbReference type="RefSeq" id="WP_220198001.1">
    <property type="nucleotide sequence ID" value="NZ_BNJF01000004.1"/>
</dbReference>
<comment type="caution">
    <text evidence="12">The sequence shown here is derived from an EMBL/GenBank/DDBJ whole genome shotgun (WGS) entry which is preliminary data.</text>
</comment>
<feature type="transmembrane region" description="Helical" evidence="11">
    <location>
        <begin position="109"/>
        <end position="131"/>
    </location>
</feature>
<feature type="transmembrane region" description="Helical" evidence="11">
    <location>
        <begin position="46"/>
        <end position="66"/>
    </location>
</feature>
<keyword evidence="8" id="KW-0770">Synapse</keyword>
<dbReference type="GO" id="GO:0031410">
    <property type="term" value="C:cytoplasmic vesicle"/>
    <property type="evidence" value="ECO:0007669"/>
    <property type="project" value="UniProtKB-KW"/>
</dbReference>
<dbReference type="InterPro" id="IPR027469">
    <property type="entry name" value="Cation_efflux_TMD_sf"/>
</dbReference>
<dbReference type="AlphaFoldDB" id="A0A8J3I3V8"/>
<evidence type="ECO:0000256" key="10">
    <source>
        <dbReference type="ARBA" id="ARBA00023329"/>
    </source>
</evidence>
<evidence type="ECO:0008006" key="14">
    <source>
        <dbReference type="Google" id="ProtNLM"/>
    </source>
</evidence>
<protein>
    <recommendedName>
        <fullName evidence="14">Cation transporter</fullName>
    </recommendedName>
</protein>
<evidence type="ECO:0000256" key="4">
    <source>
        <dbReference type="ARBA" id="ARBA00022692"/>
    </source>
</evidence>
<evidence type="ECO:0000256" key="2">
    <source>
        <dbReference type="ARBA" id="ARBA00004644"/>
    </source>
</evidence>
<keyword evidence="10" id="KW-0968">Cytoplasmic vesicle</keyword>
<reference evidence="12" key="1">
    <citation type="submission" date="2020-10" db="EMBL/GenBank/DDBJ databases">
        <title>Taxonomic study of unclassified bacteria belonging to the class Ktedonobacteria.</title>
        <authorList>
            <person name="Yabe S."/>
            <person name="Wang C.M."/>
            <person name="Zheng Y."/>
            <person name="Sakai Y."/>
            <person name="Cavaletti L."/>
            <person name="Monciardini P."/>
            <person name="Donadio S."/>
        </authorList>
    </citation>
    <scope>NUCLEOTIDE SEQUENCE</scope>
    <source>
        <strain evidence="12">SOSP1-1</strain>
    </source>
</reference>
<evidence type="ECO:0000313" key="13">
    <source>
        <dbReference type="Proteomes" id="UP000612362"/>
    </source>
</evidence>
<evidence type="ECO:0000256" key="9">
    <source>
        <dbReference type="ARBA" id="ARBA00023136"/>
    </source>
</evidence>
<evidence type="ECO:0000256" key="1">
    <source>
        <dbReference type="ARBA" id="ARBA00004146"/>
    </source>
</evidence>
<keyword evidence="7 11" id="KW-1133">Transmembrane helix</keyword>
<accession>A0A8J3I3V8</accession>
<evidence type="ECO:0000256" key="5">
    <source>
        <dbReference type="ARBA" id="ARBA00022753"/>
    </source>
</evidence>
<organism evidence="12 13">
    <name type="scientific">Ktedonospora formicarum</name>
    <dbReference type="NCBI Taxonomy" id="2778364"/>
    <lineage>
        <taxon>Bacteria</taxon>
        <taxon>Bacillati</taxon>
        <taxon>Chloroflexota</taxon>
        <taxon>Ktedonobacteria</taxon>
        <taxon>Ktedonobacterales</taxon>
        <taxon>Ktedonobacteraceae</taxon>
        <taxon>Ktedonospora</taxon>
    </lineage>
</organism>
<evidence type="ECO:0000313" key="12">
    <source>
        <dbReference type="EMBL" id="GHO48839.1"/>
    </source>
</evidence>
<proteinExistence type="inferred from homology"/>
<feature type="transmembrane region" description="Helical" evidence="11">
    <location>
        <begin position="78"/>
        <end position="103"/>
    </location>
</feature>
<comment type="subcellular location">
    <subcellularLocation>
        <location evidence="2">Cytoplasmic vesicle</location>
        <location evidence="2">Secretory vesicle</location>
        <location evidence="2">Synaptic vesicle membrane</location>
        <topology evidence="2">Multi-pass membrane protein</topology>
    </subcellularLocation>
    <subcellularLocation>
        <location evidence="1">Early endosome membrane</location>
    </subcellularLocation>
</comment>
<evidence type="ECO:0000256" key="7">
    <source>
        <dbReference type="ARBA" id="ARBA00022989"/>
    </source>
</evidence>
<evidence type="ECO:0000256" key="3">
    <source>
        <dbReference type="ARBA" id="ARBA00008731"/>
    </source>
</evidence>
<feature type="transmembrane region" description="Helical" evidence="11">
    <location>
        <begin position="152"/>
        <end position="176"/>
    </location>
</feature>
<keyword evidence="13" id="KW-1185">Reference proteome</keyword>
<dbReference type="PANTHER" id="PTHR31937:SF2">
    <property type="entry name" value="TRANSMEMBRANE PROTEIN 163"/>
    <property type="match status" value="1"/>
</dbReference>
<evidence type="ECO:0000256" key="11">
    <source>
        <dbReference type="SAM" id="Phobius"/>
    </source>
</evidence>
<dbReference type="Gene3D" id="1.20.1510.10">
    <property type="entry name" value="Cation efflux protein transmembrane domain"/>
    <property type="match status" value="1"/>
</dbReference>
<dbReference type="InterPro" id="IPR026765">
    <property type="entry name" value="Tmem163"/>
</dbReference>
<dbReference type="GO" id="GO:0016020">
    <property type="term" value="C:membrane"/>
    <property type="evidence" value="ECO:0007669"/>
    <property type="project" value="TreeGrafter"/>
</dbReference>
<keyword evidence="6" id="KW-0862">Zinc</keyword>
<evidence type="ECO:0000256" key="8">
    <source>
        <dbReference type="ARBA" id="ARBA00023018"/>
    </source>
</evidence>
<dbReference type="SUPFAM" id="SSF161111">
    <property type="entry name" value="Cation efflux protein transmembrane domain-like"/>
    <property type="match status" value="1"/>
</dbReference>
<name>A0A8J3I3V8_9CHLR</name>
<feature type="transmembrane region" description="Helical" evidence="11">
    <location>
        <begin position="20"/>
        <end position="40"/>
    </location>
</feature>
<dbReference type="PANTHER" id="PTHR31937">
    <property type="entry name" value="TRANSMEMBRANE PROTEIN 163"/>
    <property type="match status" value="1"/>
</dbReference>
<dbReference type="Proteomes" id="UP000612362">
    <property type="component" value="Unassembled WGS sequence"/>
</dbReference>
<keyword evidence="9 11" id="KW-0472">Membrane</keyword>
<evidence type="ECO:0000256" key="6">
    <source>
        <dbReference type="ARBA" id="ARBA00022833"/>
    </source>
</evidence>